<name>A0ABR8K1Z1_9NOSO</name>
<proteinExistence type="predicted"/>
<accession>A0ABR8K1Z1</accession>
<organism evidence="1 2">
    <name type="scientific">Nostoc paludosum FACHB-159</name>
    <dbReference type="NCBI Taxonomy" id="2692908"/>
    <lineage>
        <taxon>Bacteria</taxon>
        <taxon>Bacillati</taxon>
        <taxon>Cyanobacteriota</taxon>
        <taxon>Cyanophyceae</taxon>
        <taxon>Nostocales</taxon>
        <taxon>Nostocaceae</taxon>
        <taxon>Nostoc</taxon>
    </lineage>
</organism>
<comment type="caution">
    <text evidence="1">The sequence shown here is derived from an EMBL/GenBank/DDBJ whole genome shotgun (WGS) entry which is preliminary data.</text>
</comment>
<sequence length="280" mass="31890">MDEMRAALELATEEELQDLTAILFSRKFNPLDYVHTPEPIEVQSQDRKAWLDALEGRFRFLAADGMTVLRGRTDQVTYRQALVQVCRYLKIPYSNQLTTVDLEAEVFLHLLGQVWKKLPEQEKQKLTIRIQRQLVKSELKQPLPLLLQRDPLGLLFKGGSALAVTSMLQPVVLKQIARQFAIHLATYEVAKQAAIKGTEAATTQFQSYVTMQMARRGMTVSAARYGAVRTMFAVIGPMMWAWFFADLGWRAIATNYGRIIPTIFALAQIRLTRAECWEPA</sequence>
<dbReference type="PANTHER" id="PTHR37203:SF3">
    <property type="entry name" value="SLR0975 PROTEIN"/>
    <property type="match status" value="1"/>
</dbReference>
<evidence type="ECO:0000313" key="1">
    <source>
        <dbReference type="EMBL" id="MBD2733423.1"/>
    </source>
</evidence>
<reference evidence="1 2" key="1">
    <citation type="journal article" date="2020" name="ISME J.">
        <title>Comparative genomics reveals insights into cyanobacterial evolution and habitat adaptation.</title>
        <authorList>
            <person name="Chen M.Y."/>
            <person name="Teng W.K."/>
            <person name="Zhao L."/>
            <person name="Hu C.X."/>
            <person name="Zhou Y.K."/>
            <person name="Han B.P."/>
            <person name="Song L.R."/>
            <person name="Shu W.S."/>
        </authorList>
    </citation>
    <scope>NUCLEOTIDE SEQUENCE [LARGE SCALE GENOMIC DNA]</scope>
    <source>
        <strain evidence="1 2">FACHB-159</strain>
    </source>
</reference>
<gene>
    <name evidence="1" type="ORF">H6H03_05785</name>
</gene>
<keyword evidence="2" id="KW-1185">Reference proteome</keyword>
<dbReference type="RefSeq" id="WP_190954178.1">
    <property type="nucleotide sequence ID" value="NZ_JACJTU010000004.1"/>
</dbReference>
<evidence type="ECO:0000313" key="2">
    <source>
        <dbReference type="Proteomes" id="UP000637383"/>
    </source>
</evidence>
<evidence type="ECO:0008006" key="3">
    <source>
        <dbReference type="Google" id="ProtNLM"/>
    </source>
</evidence>
<dbReference type="Proteomes" id="UP000637383">
    <property type="component" value="Unassembled WGS sequence"/>
</dbReference>
<dbReference type="EMBL" id="JACJTU010000004">
    <property type="protein sequence ID" value="MBD2733423.1"/>
    <property type="molecule type" value="Genomic_DNA"/>
</dbReference>
<dbReference type="PANTHER" id="PTHR37203">
    <property type="match status" value="1"/>
</dbReference>
<protein>
    <recommendedName>
        <fullName evidence="3">EcsC family protein</fullName>
    </recommendedName>
</protein>